<dbReference type="EMBL" id="VXRG01000168">
    <property type="protein sequence ID" value="MXY95709.1"/>
    <property type="molecule type" value="Genomic_DNA"/>
</dbReference>
<feature type="domain" description="Magnesium transporter MgtE intracellular" evidence="1">
    <location>
        <begin position="64"/>
        <end position="165"/>
    </location>
</feature>
<comment type="caution">
    <text evidence="2">The sequence shown here is derived from an EMBL/GenBank/DDBJ whole genome shotgun (WGS) entry which is preliminary data.</text>
</comment>
<proteinExistence type="predicted"/>
<evidence type="ECO:0000259" key="1">
    <source>
        <dbReference type="SMART" id="SM00924"/>
    </source>
</evidence>
<dbReference type="SUPFAM" id="SSF158791">
    <property type="entry name" value="MgtE N-terminal domain-like"/>
    <property type="match status" value="1"/>
</dbReference>
<dbReference type="PANTHER" id="PTHR43773">
    <property type="entry name" value="MAGNESIUM TRANSPORTER MGTE"/>
    <property type="match status" value="1"/>
</dbReference>
<dbReference type="GO" id="GO:0015095">
    <property type="term" value="F:magnesium ion transmembrane transporter activity"/>
    <property type="evidence" value="ECO:0007669"/>
    <property type="project" value="InterPro"/>
</dbReference>
<gene>
    <name evidence="2" type="ORF">F4Y42_19905</name>
</gene>
<dbReference type="PANTHER" id="PTHR43773:SF1">
    <property type="entry name" value="MAGNESIUM TRANSPORTER MGTE"/>
    <property type="match status" value="1"/>
</dbReference>
<dbReference type="GO" id="GO:0016020">
    <property type="term" value="C:membrane"/>
    <property type="evidence" value="ECO:0007669"/>
    <property type="project" value="InterPro"/>
</dbReference>
<organism evidence="2">
    <name type="scientific">Caldilineaceae bacterium SB0664_bin_27</name>
    <dbReference type="NCBI Taxonomy" id="2605260"/>
    <lineage>
        <taxon>Bacteria</taxon>
        <taxon>Bacillati</taxon>
        <taxon>Chloroflexota</taxon>
        <taxon>Caldilineae</taxon>
        <taxon>Caldilineales</taxon>
        <taxon>Caldilineaceae</taxon>
    </lineage>
</organism>
<reference evidence="2" key="1">
    <citation type="submission" date="2019-09" db="EMBL/GenBank/DDBJ databases">
        <title>Characterisation of the sponge microbiome using genome-centric metagenomics.</title>
        <authorList>
            <person name="Engelberts J.P."/>
            <person name="Robbins S.J."/>
            <person name="De Goeij J.M."/>
            <person name="Aranda M."/>
            <person name="Bell S.C."/>
            <person name="Webster N.S."/>
        </authorList>
    </citation>
    <scope>NUCLEOTIDE SEQUENCE</scope>
    <source>
        <strain evidence="2">SB0664_bin_27</strain>
    </source>
</reference>
<evidence type="ECO:0000313" key="2">
    <source>
        <dbReference type="EMBL" id="MXY95709.1"/>
    </source>
</evidence>
<name>A0A6B0Z0E1_9CHLR</name>
<dbReference type="InterPro" id="IPR006668">
    <property type="entry name" value="Mg_transptr_MgtE_intracell_dom"/>
</dbReference>
<accession>A0A6B0Z0E1</accession>
<dbReference type="InterPro" id="IPR038076">
    <property type="entry name" value="MgtE_N_sf"/>
</dbReference>
<dbReference type="Gene3D" id="1.25.60.10">
    <property type="entry name" value="MgtE N-terminal domain-like"/>
    <property type="match status" value="1"/>
</dbReference>
<sequence>MDSAFTFSPSTAEAVPPALAMRPPRLRLGEKLVPPVASDSPSERVRFLLHRGETVSVIEILMRLHSADSSEILCRIDPGAQHAVLQELPWEEVADVLEELDKEELVEVVQGLTFAELADVLDEMEPDMGADLIGELEDEAAAELLGEMGASAGVEPLLDNPEDSAVEIKNSPCLVLNGDKSVGQATAYLRRHYDYVHDLYDLYVLDGGAIGPFECGPGWGGMSWSHLAMN</sequence>
<dbReference type="Pfam" id="PF03448">
    <property type="entry name" value="MgtE_N"/>
    <property type="match status" value="1"/>
</dbReference>
<dbReference type="InterPro" id="IPR006669">
    <property type="entry name" value="MgtE_transporter"/>
</dbReference>
<dbReference type="AlphaFoldDB" id="A0A6B0Z0E1"/>
<protein>
    <submittedName>
        <fullName evidence="2">Magnesium transporter</fullName>
    </submittedName>
</protein>
<dbReference type="SMART" id="SM00924">
    <property type="entry name" value="MgtE_N"/>
    <property type="match status" value="1"/>
</dbReference>